<name>A0AA38TEL0_9ASTR</name>
<keyword evidence="2" id="KW-1185">Reference proteome</keyword>
<gene>
    <name evidence="1" type="ORF">OSB04_010172</name>
</gene>
<accession>A0AA38TEL0</accession>
<dbReference type="AlphaFoldDB" id="A0AA38TEL0"/>
<dbReference type="EMBL" id="JARYMX010000003">
    <property type="protein sequence ID" value="KAJ9555558.1"/>
    <property type="molecule type" value="Genomic_DNA"/>
</dbReference>
<sequence>MWRNKDVKAQRFPRYFGIPSNMFPERSRETSLLLVSGNNQRYMDELRLLLSRIRFPIEEEEFKNEEYGYMTFERTNRLGNGSTKRIVTKIKVTPLHLQQSSSSALHVESWPNGSSRDALKSKRARFSNWWPTTVVASRHSKRRRGGFKCEPLFGCEREDNRERDTWWMTRRHVKYTADD</sequence>
<reference evidence="1" key="1">
    <citation type="submission" date="2023-03" db="EMBL/GenBank/DDBJ databases">
        <title>Chromosome-scale reference genome and RAD-based genetic map of yellow starthistle (Centaurea solstitialis) reveal putative structural variation and QTLs associated with invader traits.</title>
        <authorList>
            <person name="Reatini B."/>
            <person name="Cang F.A."/>
            <person name="Jiang Q."/>
            <person name="Mckibben M.T.W."/>
            <person name="Barker M.S."/>
            <person name="Rieseberg L.H."/>
            <person name="Dlugosch K.M."/>
        </authorList>
    </citation>
    <scope>NUCLEOTIDE SEQUENCE</scope>
    <source>
        <strain evidence="1">CAN-66</strain>
        <tissue evidence="1">Leaf</tissue>
    </source>
</reference>
<comment type="caution">
    <text evidence="1">The sequence shown here is derived from an EMBL/GenBank/DDBJ whole genome shotgun (WGS) entry which is preliminary data.</text>
</comment>
<evidence type="ECO:0000313" key="2">
    <source>
        <dbReference type="Proteomes" id="UP001172457"/>
    </source>
</evidence>
<organism evidence="1 2">
    <name type="scientific">Centaurea solstitialis</name>
    <name type="common">yellow star-thistle</name>
    <dbReference type="NCBI Taxonomy" id="347529"/>
    <lineage>
        <taxon>Eukaryota</taxon>
        <taxon>Viridiplantae</taxon>
        <taxon>Streptophyta</taxon>
        <taxon>Embryophyta</taxon>
        <taxon>Tracheophyta</taxon>
        <taxon>Spermatophyta</taxon>
        <taxon>Magnoliopsida</taxon>
        <taxon>eudicotyledons</taxon>
        <taxon>Gunneridae</taxon>
        <taxon>Pentapetalae</taxon>
        <taxon>asterids</taxon>
        <taxon>campanulids</taxon>
        <taxon>Asterales</taxon>
        <taxon>Asteraceae</taxon>
        <taxon>Carduoideae</taxon>
        <taxon>Cardueae</taxon>
        <taxon>Centaureinae</taxon>
        <taxon>Centaurea</taxon>
    </lineage>
</organism>
<dbReference type="Proteomes" id="UP001172457">
    <property type="component" value="Chromosome 3"/>
</dbReference>
<proteinExistence type="predicted"/>
<evidence type="ECO:0000313" key="1">
    <source>
        <dbReference type="EMBL" id="KAJ9555558.1"/>
    </source>
</evidence>
<protein>
    <submittedName>
        <fullName evidence="1">Uncharacterized protein</fullName>
    </submittedName>
</protein>